<keyword evidence="3" id="KW-1185">Reference proteome</keyword>
<accession>A0ABT8G3U7</accession>
<gene>
    <name evidence="2" type="ORF">QQX04_12405</name>
</gene>
<protein>
    <recommendedName>
        <fullName evidence="4">DUF4179 domain-containing protein</fullName>
    </recommendedName>
</protein>
<sequence length="331" mass="36241">MDRIESMLSDAFEDDAARFGETTFIEQHAEAVTSRVRRRRRTKAAGYSALGVAAVAAVAIPMLPTYEESLTPADMPACVPFDSALEWWETGTGDEDFLSGQSQSLYVELSAERLRVSRPNSGDEPLVIPIENRLLEGTTSQGEALHLEFESGASVDVWLTWADDVVELSVTEDGDLGEMRMSTGPGVWDGRYDMVRTGADRYFGFPFGESDWSEWHLYDVGVRTDAVTITRDADGRVEVVFPGGSSREFDPGDDGFATFEWVGVAVVEVAVGEEPWVRLHDLEDLSQLGSDVDARMVGPQYCLPDDAPTTTAVDPPAEVSPDATYTVEFDG</sequence>
<evidence type="ECO:0000313" key="3">
    <source>
        <dbReference type="Proteomes" id="UP001172738"/>
    </source>
</evidence>
<organism evidence="2 3">
    <name type="scientific">Demequina zhanjiangensis</name>
    <dbReference type="NCBI Taxonomy" id="3051659"/>
    <lineage>
        <taxon>Bacteria</taxon>
        <taxon>Bacillati</taxon>
        <taxon>Actinomycetota</taxon>
        <taxon>Actinomycetes</taxon>
        <taxon>Micrococcales</taxon>
        <taxon>Demequinaceae</taxon>
        <taxon>Demequina</taxon>
    </lineage>
</organism>
<comment type="caution">
    <text evidence="2">The sequence shown here is derived from an EMBL/GenBank/DDBJ whole genome shotgun (WGS) entry which is preliminary data.</text>
</comment>
<keyword evidence="1" id="KW-0472">Membrane</keyword>
<feature type="transmembrane region" description="Helical" evidence="1">
    <location>
        <begin position="44"/>
        <end position="63"/>
    </location>
</feature>
<dbReference type="Proteomes" id="UP001172738">
    <property type="component" value="Unassembled WGS sequence"/>
</dbReference>
<keyword evidence="1" id="KW-0812">Transmembrane</keyword>
<proteinExistence type="predicted"/>
<name>A0ABT8G3U7_9MICO</name>
<evidence type="ECO:0000256" key="1">
    <source>
        <dbReference type="SAM" id="Phobius"/>
    </source>
</evidence>
<evidence type="ECO:0000313" key="2">
    <source>
        <dbReference type="EMBL" id="MDN4473798.1"/>
    </source>
</evidence>
<reference evidence="2" key="1">
    <citation type="submission" date="2023-06" db="EMBL/GenBank/DDBJ databases">
        <title>SYSU T00b26.</title>
        <authorList>
            <person name="Gao L."/>
            <person name="Fang B.-Z."/>
            <person name="Li W.-J."/>
        </authorList>
    </citation>
    <scope>NUCLEOTIDE SEQUENCE</scope>
    <source>
        <strain evidence="2">SYSU T00b26</strain>
    </source>
</reference>
<keyword evidence="1" id="KW-1133">Transmembrane helix</keyword>
<dbReference type="EMBL" id="JAUHPV010000008">
    <property type="protein sequence ID" value="MDN4473798.1"/>
    <property type="molecule type" value="Genomic_DNA"/>
</dbReference>
<evidence type="ECO:0008006" key="4">
    <source>
        <dbReference type="Google" id="ProtNLM"/>
    </source>
</evidence>
<dbReference type="RefSeq" id="WP_301129674.1">
    <property type="nucleotide sequence ID" value="NZ_JAUHPV010000008.1"/>
</dbReference>